<dbReference type="EMBL" id="SACL01000001">
    <property type="protein sequence ID" value="RVT98864.1"/>
    <property type="molecule type" value="Genomic_DNA"/>
</dbReference>
<dbReference type="Proteomes" id="UP000282957">
    <property type="component" value="Unassembled WGS sequence"/>
</dbReference>
<feature type="domain" description="CoA-binding" evidence="1">
    <location>
        <begin position="14"/>
        <end position="108"/>
    </location>
</feature>
<dbReference type="PANTHER" id="PTHR33303:SF2">
    <property type="entry name" value="COA-BINDING DOMAIN-CONTAINING PROTEIN"/>
    <property type="match status" value="1"/>
</dbReference>
<comment type="caution">
    <text evidence="2">The sequence shown here is derived from an EMBL/GenBank/DDBJ whole genome shotgun (WGS) entry which is preliminary data.</text>
</comment>
<evidence type="ECO:0000313" key="2">
    <source>
        <dbReference type="EMBL" id="RVT98864.1"/>
    </source>
</evidence>
<reference evidence="2 3" key="1">
    <citation type="submission" date="2019-01" db="EMBL/GenBank/DDBJ databases">
        <authorList>
            <person name="Chen W.-M."/>
        </authorList>
    </citation>
    <scope>NUCLEOTIDE SEQUENCE [LARGE SCALE GENOMIC DNA]</scope>
    <source>
        <strain evidence="2 3">CCP-6</strain>
    </source>
</reference>
<dbReference type="PANTHER" id="PTHR33303">
    <property type="entry name" value="CYTOPLASMIC PROTEIN-RELATED"/>
    <property type="match status" value="1"/>
</dbReference>
<protein>
    <submittedName>
        <fullName evidence="2">CoA-binding protein</fullName>
    </submittedName>
</protein>
<evidence type="ECO:0000259" key="1">
    <source>
        <dbReference type="SMART" id="SM00881"/>
    </source>
</evidence>
<dbReference type="OrthoDB" id="9804695at2"/>
<sequence length="140" mass="14735">MTATNPTDAEIAALLARRPRVALVGASPKPERASNSVMRFLLSRGMEVVPVNPGLAGQQIHGQTVVATLADAGALDMVDVFRRSEEAGAVVDEAAALGAKAVWLQLDIVDEAAAARARAQGVMVVQDRCPAIEWPRLGVR</sequence>
<evidence type="ECO:0000313" key="3">
    <source>
        <dbReference type="Proteomes" id="UP000282957"/>
    </source>
</evidence>
<name>A0A437MMI7_9PROT</name>
<accession>A0A437MMI7</accession>
<dbReference type="Gene3D" id="3.40.50.720">
    <property type="entry name" value="NAD(P)-binding Rossmann-like Domain"/>
    <property type="match status" value="1"/>
</dbReference>
<dbReference type="InterPro" id="IPR036291">
    <property type="entry name" value="NAD(P)-bd_dom_sf"/>
</dbReference>
<dbReference type="AlphaFoldDB" id="A0A437MMI7"/>
<dbReference type="Pfam" id="PF13380">
    <property type="entry name" value="CoA_binding_2"/>
    <property type="match status" value="1"/>
</dbReference>
<dbReference type="SUPFAM" id="SSF51735">
    <property type="entry name" value="NAD(P)-binding Rossmann-fold domains"/>
    <property type="match status" value="1"/>
</dbReference>
<dbReference type="SMART" id="SM00881">
    <property type="entry name" value="CoA_binding"/>
    <property type="match status" value="1"/>
</dbReference>
<organism evidence="2 3">
    <name type="scientific">Rhodovarius crocodyli</name>
    <dbReference type="NCBI Taxonomy" id="1979269"/>
    <lineage>
        <taxon>Bacteria</taxon>
        <taxon>Pseudomonadati</taxon>
        <taxon>Pseudomonadota</taxon>
        <taxon>Alphaproteobacteria</taxon>
        <taxon>Acetobacterales</taxon>
        <taxon>Roseomonadaceae</taxon>
        <taxon>Rhodovarius</taxon>
    </lineage>
</organism>
<keyword evidence="3" id="KW-1185">Reference proteome</keyword>
<proteinExistence type="predicted"/>
<dbReference type="InterPro" id="IPR003781">
    <property type="entry name" value="CoA-bd"/>
</dbReference>
<dbReference type="RefSeq" id="WP_127785334.1">
    <property type="nucleotide sequence ID" value="NZ_SACL01000001.1"/>
</dbReference>
<gene>
    <name evidence="2" type="ORF">EOD42_01755</name>
</gene>